<evidence type="ECO:0000313" key="3">
    <source>
        <dbReference type="Proteomes" id="UP000479132"/>
    </source>
</evidence>
<dbReference type="Proteomes" id="UP000479132">
    <property type="component" value="Unassembled WGS sequence"/>
</dbReference>
<name>A0A6M1THD0_9BACT</name>
<sequence>MRRKDIIKDFFEERLQNTSQFFLYKDKRLLKNGEYREFAKEQINKANKTFLAAAFGLVMGPFYGIFSLIEYGANPNWFDLAVGLVAWSAFTMVLFFRPKSTIPLKVRCHYSLSCWMKKIKKHLANIIIDSI</sequence>
<dbReference type="EMBL" id="JAALLS010000020">
    <property type="protein sequence ID" value="NGP89512.1"/>
    <property type="molecule type" value="Genomic_DNA"/>
</dbReference>
<dbReference type="RefSeq" id="WP_165270322.1">
    <property type="nucleotide sequence ID" value="NZ_JAALLS010000020.1"/>
</dbReference>
<comment type="caution">
    <text evidence="2">The sequence shown here is derived from an EMBL/GenBank/DDBJ whole genome shotgun (WGS) entry which is preliminary data.</text>
</comment>
<protein>
    <submittedName>
        <fullName evidence="2">Uncharacterized protein</fullName>
    </submittedName>
</protein>
<evidence type="ECO:0000313" key="2">
    <source>
        <dbReference type="EMBL" id="NGP89512.1"/>
    </source>
</evidence>
<evidence type="ECO:0000256" key="1">
    <source>
        <dbReference type="SAM" id="Phobius"/>
    </source>
</evidence>
<organism evidence="2 3">
    <name type="scientific">Fodinibius halophilus</name>
    <dbReference type="NCBI Taxonomy" id="1736908"/>
    <lineage>
        <taxon>Bacteria</taxon>
        <taxon>Pseudomonadati</taxon>
        <taxon>Balneolota</taxon>
        <taxon>Balneolia</taxon>
        <taxon>Balneolales</taxon>
        <taxon>Balneolaceae</taxon>
        <taxon>Fodinibius</taxon>
    </lineage>
</organism>
<feature type="transmembrane region" description="Helical" evidence="1">
    <location>
        <begin position="77"/>
        <end position="96"/>
    </location>
</feature>
<gene>
    <name evidence="2" type="ORF">G3569_14230</name>
</gene>
<keyword evidence="1" id="KW-0812">Transmembrane</keyword>
<feature type="transmembrane region" description="Helical" evidence="1">
    <location>
        <begin position="50"/>
        <end position="71"/>
    </location>
</feature>
<keyword evidence="1" id="KW-0472">Membrane</keyword>
<reference evidence="2 3" key="1">
    <citation type="submission" date="2020-02" db="EMBL/GenBank/DDBJ databases">
        <title>Aliifodinibius halophilus 2W32, complete genome.</title>
        <authorList>
            <person name="Li Y."/>
            <person name="Wu S."/>
        </authorList>
    </citation>
    <scope>NUCLEOTIDE SEQUENCE [LARGE SCALE GENOMIC DNA]</scope>
    <source>
        <strain evidence="2 3">2W32</strain>
    </source>
</reference>
<accession>A0A6M1THD0</accession>
<keyword evidence="1" id="KW-1133">Transmembrane helix</keyword>
<keyword evidence="3" id="KW-1185">Reference proteome</keyword>
<proteinExistence type="predicted"/>
<dbReference type="AlphaFoldDB" id="A0A6M1THD0"/>